<evidence type="ECO:0000256" key="3">
    <source>
        <dbReference type="ARBA" id="ARBA00022692"/>
    </source>
</evidence>
<organism evidence="11 13">
    <name type="scientific">Brevibacterium aurantiacum</name>
    <dbReference type="NCBI Taxonomy" id="273384"/>
    <lineage>
        <taxon>Bacteria</taxon>
        <taxon>Bacillati</taxon>
        <taxon>Actinomycetota</taxon>
        <taxon>Actinomycetes</taxon>
        <taxon>Micrococcales</taxon>
        <taxon>Brevibacteriaceae</taxon>
        <taxon>Brevibacterium</taxon>
    </lineage>
</organism>
<evidence type="ECO:0000256" key="2">
    <source>
        <dbReference type="ARBA" id="ARBA00022475"/>
    </source>
</evidence>
<dbReference type="Pfam" id="PF03553">
    <property type="entry name" value="Na_H_antiporter"/>
    <property type="match status" value="1"/>
</dbReference>
<evidence type="ECO:0000313" key="9">
    <source>
        <dbReference type="EMBL" id="PCC44485.1"/>
    </source>
</evidence>
<dbReference type="Proteomes" id="UP000234289">
    <property type="component" value="Unassembled WGS sequence"/>
</dbReference>
<dbReference type="Proteomes" id="UP000282731">
    <property type="component" value="Chromosome"/>
</dbReference>
<reference evidence="13" key="2">
    <citation type="submission" date="2017-03" db="EMBL/GenBank/DDBJ databases">
        <authorList>
            <person name="Monnet C."/>
        </authorList>
    </citation>
    <scope>NUCLEOTIDE SEQUENCE [LARGE SCALE GENOMIC DNA]</scope>
    <source>
        <strain evidence="13">CNRZ 920</strain>
    </source>
</reference>
<evidence type="ECO:0000313" key="8">
    <source>
        <dbReference type="EMBL" id="AZT96829.1"/>
    </source>
</evidence>
<evidence type="ECO:0000259" key="7">
    <source>
        <dbReference type="Pfam" id="PF03553"/>
    </source>
</evidence>
<feature type="transmembrane region" description="Helical" evidence="6">
    <location>
        <begin position="294"/>
        <end position="315"/>
    </location>
</feature>
<reference evidence="11 14" key="3">
    <citation type="submission" date="2017-03" db="EMBL/GenBank/DDBJ databases">
        <authorList>
            <person name="Afonso C.L."/>
            <person name="Miller P.J."/>
            <person name="Scott M.A."/>
            <person name="Spackman E."/>
            <person name="Goraichik I."/>
            <person name="Dimitrov K.M."/>
            <person name="Suarez D.L."/>
            <person name="Swayne D.E."/>
        </authorList>
    </citation>
    <scope>NUCLEOTIDE SEQUENCE [LARGE SCALE GENOMIC DNA]</scope>
    <source>
        <strain evidence="10">6</strain>
        <strain evidence="14">6(3)</strain>
        <strain evidence="11">CNRZ 920</strain>
    </source>
</reference>
<feature type="transmembrane region" description="Helical" evidence="6">
    <location>
        <begin position="481"/>
        <end position="500"/>
    </location>
</feature>
<feature type="transmembrane region" description="Helical" evidence="6">
    <location>
        <begin position="327"/>
        <end position="347"/>
    </location>
</feature>
<feature type="domain" description="Na+/H+ antiporter NhaC-like C-terminal" evidence="7">
    <location>
        <begin position="153"/>
        <end position="474"/>
    </location>
</feature>
<reference evidence="8 15" key="5">
    <citation type="submission" date="2019-01" db="EMBL/GenBank/DDBJ databases">
        <title>Comparative genomic analysis of Brevibacterium aurantiacum sheds light on its evolution and its adaptation to smear-ripened cheeses.</title>
        <authorList>
            <person name="Moineau S."/>
        </authorList>
    </citation>
    <scope>NUCLEOTIDE SEQUENCE [LARGE SCALE GENOMIC DNA]</scope>
    <source>
        <strain evidence="8 15">SMQ-1420</strain>
    </source>
</reference>
<name>A0A2H1KRY0_BREAU</name>
<keyword evidence="4 6" id="KW-1133">Transmembrane helix</keyword>
<dbReference type="EMBL" id="FXZG01000036">
    <property type="protein sequence ID" value="SMY02378.1"/>
    <property type="molecule type" value="Genomic_DNA"/>
</dbReference>
<feature type="transmembrane region" description="Helical" evidence="6">
    <location>
        <begin position="104"/>
        <end position="127"/>
    </location>
</feature>
<dbReference type="Proteomes" id="UP000218620">
    <property type="component" value="Unassembled WGS sequence"/>
</dbReference>
<comment type="subcellular location">
    <subcellularLocation>
        <location evidence="1">Cell membrane</location>
        <topology evidence="1">Multi-pass membrane protein</topology>
    </subcellularLocation>
</comment>
<dbReference type="PANTHER" id="PTHR43478">
    <property type="entry name" value="NA+/H+ ANTIPORTER-RELATED"/>
    <property type="match status" value="1"/>
</dbReference>
<feature type="transmembrane region" description="Helical" evidence="6">
    <location>
        <begin position="65"/>
        <end position="84"/>
    </location>
</feature>
<protein>
    <submittedName>
        <fullName evidence="8">Sodium:proton antiporter</fullName>
    </submittedName>
    <submittedName>
        <fullName evidence="11">Transporter, NhaC family (TC 2.A.35)</fullName>
    </submittedName>
</protein>
<dbReference type="GeneID" id="60905779"/>
<evidence type="ECO:0000256" key="1">
    <source>
        <dbReference type="ARBA" id="ARBA00004651"/>
    </source>
</evidence>
<feature type="transmembrane region" description="Helical" evidence="6">
    <location>
        <begin position="367"/>
        <end position="386"/>
    </location>
</feature>
<reference evidence="8 15" key="4">
    <citation type="submission" date="2017-12" db="EMBL/GenBank/DDBJ databases">
        <authorList>
            <person name="Levesque S."/>
        </authorList>
    </citation>
    <scope>NUCLEOTIDE SEQUENCE [LARGE SCALE GENOMIC DNA]</scope>
    <source>
        <strain evidence="8 15">SMQ-1420</strain>
    </source>
</reference>
<dbReference type="Proteomes" id="UP000234327">
    <property type="component" value="Unassembled WGS sequence"/>
</dbReference>
<feature type="transmembrane region" description="Helical" evidence="6">
    <location>
        <begin position="194"/>
        <end position="211"/>
    </location>
</feature>
<accession>A0A2H1KRY0</accession>
<keyword evidence="5 6" id="KW-0472">Membrane</keyword>
<dbReference type="InterPro" id="IPR018461">
    <property type="entry name" value="Na/H_Antiport_NhaC-like_C"/>
</dbReference>
<gene>
    <name evidence="11" type="ORF">BAUR920_03517</name>
    <name evidence="10" type="ORF">BAURA63_00971</name>
    <name evidence="9" type="ORF">CIK65_02560</name>
    <name evidence="8" type="ORF">CXR27_07285</name>
</gene>
<reference evidence="9 12" key="1">
    <citation type="journal article" date="2017" name="Elife">
        <title>Extensive horizontal gene transfer in cheese-associated bacteria.</title>
        <authorList>
            <person name="Bonham K.S."/>
            <person name="Wolfe B.E."/>
            <person name="Dutton R.J."/>
        </authorList>
    </citation>
    <scope>NUCLEOTIDE SEQUENCE [LARGE SCALE GENOMIC DNA]</scope>
    <source>
        <strain evidence="9 12">962_8</strain>
    </source>
</reference>
<dbReference type="EMBL" id="CP025334">
    <property type="protein sequence ID" value="AZT96829.1"/>
    <property type="molecule type" value="Genomic_DNA"/>
</dbReference>
<evidence type="ECO:0000313" key="12">
    <source>
        <dbReference type="Proteomes" id="UP000218620"/>
    </source>
</evidence>
<evidence type="ECO:0000313" key="11">
    <source>
        <dbReference type="EMBL" id="SMY02378.1"/>
    </source>
</evidence>
<dbReference type="GO" id="GO:0005886">
    <property type="term" value="C:plasma membrane"/>
    <property type="evidence" value="ECO:0007669"/>
    <property type="project" value="UniProtKB-SubCell"/>
</dbReference>
<accession>A0A2A3YZD4</accession>
<evidence type="ECO:0000313" key="14">
    <source>
        <dbReference type="Proteomes" id="UP000234327"/>
    </source>
</evidence>
<evidence type="ECO:0000313" key="13">
    <source>
        <dbReference type="Proteomes" id="UP000234289"/>
    </source>
</evidence>
<dbReference type="EMBL" id="FXYZ01000003">
    <property type="protein sequence ID" value="SMX71779.1"/>
    <property type="molecule type" value="Genomic_DNA"/>
</dbReference>
<dbReference type="RefSeq" id="WP_096177465.1">
    <property type="nucleotide sequence ID" value="NZ_CP025333.1"/>
</dbReference>
<evidence type="ECO:0000313" key="10">
    <source>
        <dbReference type="EMBL" id="SMX71779.1"/>
    </source>
</evidence>
<proteinExistence type="predicted"/>
<evidence type="ECO:0000256" key="5">
    <source>
        <dbReference type="ARBA" id="ARBA00023136"/>
    </source>
</evidence>
<keyword evidence="2" id="KW-1003">Cell membrane</keyword>
<keyword evidence="3 6" id="KW-0812">Transmembrane</keyword>
<dbReference type="AlphaFoldDB" id="A0A2H1KRY0"/>
<sequence>MDILSVIPPFVAVLLAVVTKRVIISLFVSVLSGALIHAGGNPAVAVGTTFTWMKDVMIDPWNARFLVMTLLLGAGAAFMFKSGGSAGLIRLLASRLTSKVRVGMLAWVLGILIFFNDYVNSVIVGNATKDIAAKYRMSREKLAYLMDSTAAPMATIGPVSDWIGFQVSLIAAAIATLGLSGIEPYFEFLQSIPWNFYALLCLLAVPMIILGKDFGPMAKAEHRAETTGELVPSGSTPLSSVEADLGEPFKKVSSVWNFILPVVALVSVAVWGLWYTGGGAEGKSLMQAIADTDVSIALTLGAFAMTVTGIILALIQKMGFREIEETLLGGFRTMLPALVIIVLAWSIGKVTDELGTAEFVVDVTSGWMTPALLPFLIFVICMFISFSTGTSWGTMTIVTPVAIPLAYSTGGTEMLPIIIGAVFAGAIFGDHVSPISDTTVLASIFAESDHIAHVNTQIPYAAVPAGIAGVLYLLSPMIGNAWILLGLGIIVQFLVLWFLGNRAQRKLEAKGSQALA</sequence>
<evidence type="ECO:0000256" key="6">
    <source>
        <dbReference type="SAM" id="Phobius"/>
    </source>
</evidence>
<dbReference type="PANTHER" id="PTHR43478:SF1">
    <property type="entry name" value="NA+_H+ ANTIPORTER NHAC-LIKE C-TERMINAL DOMAIN-CONTAINING PROTEIN"/>
    <property type="match status" value="1"/>
</dbReference>
<dbReference type="EMBL" id="NRGQ01000003">
    <property type="protein sequence ID" value="PCC44485.1"/>
    <property type="molecule type" value="Genomic_DNA"/>
</dbReference>
<feature type="transmembrane region" description="Helical" evidence="6">
    <location>
        <begin position="255"/>
        <end position="274"/>
    </location>
</feature>
<evidence type="ECO:0000313" key="15">
    <source>
        <dbReference type="Proteomes" id="UP000282731"/>
    </source>
</evidence>
<evidence type="ECO:0000256" key="4">
    <source>
        <dbReference type="ARBA" id="ARBA00022989"/>
    </source>
</evidence>
<feature type="transmembrane region" description="Helical" evidence="6">
    <location>
        <begin position="162"/>
        <end position="182"/>
    </location>
</feature>